<feature type="transmembrane region" description="Helical" evidence="6">
    <location>
        <begin position="355"/>
        <end position="373"/>
    </location>
</feature>
<proteinExistence type="predicted"/>
<evidence type="ECO:0000259" key="7">
    <source>
        <dbReference type="SMART" id="SM00849"/>
    </source>
</evidence>
<dbReference type="RefSeq" id="WP_306945205.1">
    <property type="nucleotide sequence ID" value="NZ_CP132976.1"/>
</dbReference>
<dbReference type="CDD" id="cd07731">
    <property type="entry name" value="ComA-like_MBL-fold"/>
    <property type="match status" value="1"/>
</dbReference>
<keyword evidence="3 6" id="KW-0812">Transmembrane</keyword>
<gene>
    <name evidence="8" type="ORF">RAS12_03610</name>
</gene>
<evidence type="ECO:0000256" key="5">
    <source>
        <dbReference type="ARBA" id="ARBA00023136"/>
    </source>
</evidence>
<evidence type="ECO:0000256" key="6">
    <source>
        <dbReference type="SAM" id="Phobius"/>
    </source>
</evidence>
<evidence type="ECO:0000256" key="3">
    <source>
        <dbReference type="ARBA" id="ARBA00022692"/>
    </source>
</evidence>
<dbReference type="InterPro" id="IPR001279">
    <property type="entry name" value="Metallo-B-lactamas"/>
</dbReference>
<feature type="transmembrane region" description="Helical" evidence="6">
    <location>
        <begin position="288"/>
        <end position="307"/>
    </location>
</feature>
<dbReference type="NCBIfam" id="TIGR00360">
    <property type="entry name" value="ComEC_N-term"/>
    <property type="match status" value="1"/>
</dbReference>
<evidence type="ECO:0000256" key="4">
    <source>
        <dbReference type="ARBA" id="ARBA00022989"/>
    </source>
</evidence>
<protein>
    <submittedName>
        <fullName evidence="8">DNA internalization-related competence protein ComEC/Rec2</fullName>
    </submittedName>
</protein>
<keyword evidence="9" id="KW-1185">Reference proteome</keyword>
<organism evidence="8 9">
    <name type="scientific">Achromobacter seleniivolatilans</name>
    <dbReference type="NCBI Taxonomy" id="3047478"/>
    <lineage>
        <taxon>Bacteria</taxon>
        <taxon>Pseudomonadati</taxon>
        <taxon>Pseudomonadota</taxon>
        <taxon>Betaproteobacteria</taxon>
        <taxon>Burkholderiales</taxon>
        <taxon>Alcaligenaceae</taxon>
        <taxon>Achromobacter</taxon>
    </lineage>
</organism>
<sequence>MAFVAGAGVVQLLPALPGPAVLWLMLGMGVGAGVCWVRVQSGVLRICFALALGFLAACFNASLQAHHRLEDALADLHQDQVSQLLVRVAELPDGDERHQRFVAELAEPARLGIPSRIQVTWQAAPGARPGVPAMVPGQVWRMALVLRRPHGVLNPAGPDAEARMFARGVRAVGTVRGKPRLIDDQPWAGLGIAIERARHHVRVGLRAALGAHRYAPVLIALAIGDQAGVARDDWRIFNRSGITHLVSISGMHVTSIAGIAGVLVAAIWRRARWRGVGLAERTPARVSGGAAAAVVALMYCLLAGWGVPARRTFFMLSVVLAASMSRLPLTSGRVLAVAAAGVVALDPWAPMSPGFWLSFGAVAILLRIANAPFDVDAGWVKRWSARLGQAARLQLMVTLALMPMLAFLVYQVSLGSPLANAVAIPSVTFIVTPLALLCAALSVTPGAQTLAAWAGQAGLTAFDLTMTPVAWVGNASWASVAVAAAPWPWLLVAVAGMVWALQAQGWPARHLGWIWMLPLLCWRPDRPEPGHWRMSAMDVGQGSAILVETASQTLLFDAGPRHYGGNDAGERVVAPFLQARGIRELDVMVLSHADQDHVGGTRSVLAAVPVRRSYASFDLPAFVRRDARMWPDQSAESPANPAALPAALPAVLPDEMLRCERDTEWVADGVVFTFLHPAQGGSDSVQDRNADSCVLRVQGTSHAVLLTGDIGVAQERELAARGLPPADVVLAAHHGSASSSGRDWVNAVQAAHVIAQAGHLNRFRHPASAVQLRWLRANAMFWRSDRDGAVMAESIGGRLRVWAQRDVGQRYWHGR</sequence>
<dbReference type="Pfam" id="PF13567">
    <property type="entry name" value="DUF4131"/>
    <property type="match status" value="1"/>
</dbReference>
<dbReference type="Gene3D" id="3.60.15.10">
    <property type="entry name" value="Ribonuclease Z/Hydroxyacylglutathione hydrolase-like"/>
    <property type="match status" value="1"/>
</dbReference>
<feature type="transmembrane region" description="Helical" evidence="6">
    <location>
        <begin position="477"/>
        <end position="501"/>
    </location>
</feature>
<dbReference type="Pfam" id="PF03772">
    <property type="entry name" value="Competence"/>
    <property type="match status" value="1"/>
</dbReference>
<feature type="transmembrane region" description="Helical" evidence="6">
    <location>
        <begin position="245"/>
        <end position="268"/>
    </location>
</feature>
<dbReference type="SUPFAM" id="SSF56281">
    <property type="entry name" value="Metallo-hydrolase/oxidoreductase"/>
    <property type="match status" value="1"/>
</dbReference>
<dbReference type="InterPro" id="IPR004797">
    <property type="entry name" value="Competence_ComEC/Rec2"/>
</dbReference>
<feature type="transmembrane region" description="Helical" evidence="6">
    <location>
        <begin position="418"/>
        <end position="443"/>
    </location>
</feature>
<dbReference type="InterPro" id="IPR052159">
    <property type="entry name" value="Competence_DNA_uptake"/>
</dbReference>
<dbReference type="InterPro" id="IPR004477">
    <property type="entry name" value="ComEC_N"/>
</dbReference>
<comment type="subcellular location">
    <subcellularLocation>
        <location evidence="1">Cell membrane</location>
        <topology evidence="1">Multi-pass membrane protein</topology>
    </subcellularLocation>
</comment>
<feature type="transmembrane region" description="Helical" evidence="6">
    <location>
        <begin position="393"/>
        <end position="412"/>
    </location>
</feature>
<feature type="domain" description="Metallo-beta-lactamase" evidence="7">
    <location>
        <begin position="541"/>
        <end position="759"/>
    </location>
</feature>
<keyword evidence="2" id="KW-1003">Cell membrane</keyword>
<dbReference type="InterPro" id="IPR036866">
    <property type="entry name" value="RibonucZ/Hydroxyglut_hydro"/>
</dbReference>
<name>A0ABY9M4B9_9BURK</name>
<evidence type="ECO:0000256" key="1">
    <source>
        <dbReference type="ARBA" id="ARBA00004651"/>
    </source>
</evidence>
<dbReference type="Pfam" id="PF00753">
    <property type="entry name" value="Lactamase_B"/>
    <property type="match status" value="1"/>
</dbReference>
<evidence type="ECO:0000256" key="2">
    <source>
        <dbReference type="ARBA" id="ARBA00022475"/>
    </source>
</evidence>
<keyword evidence="4 6" id="KW-1133">Transmembrane helix</keyword>
<keyword evidence="5 6" id="KW-0472">Membrane</keyword>
<dbReference type="InterPro" id="IPR025405">
    <property type="entry name" value="DUF4131"/>
</dbReference>
<dbReference type="InterPro" id="IPR035681">
    <property type="entry name" value="ComA-like_MBL"/>
</dbReference>
<dbReference type="PANTHER" id="PTHR30619">
    <property type="entry name" value="DNA INTERNALIZATION/COMPETENCE PROTEIN COMEC/REC2"/>
    <property type="match status" value="1"/>
</dbReference>
<reference evidence="8 9" key="1">
    <citation type="submission" date="2023-08" db="EMBL/GenBank/DDBJ databases">
        <title>Achromobacter seleniivolatilans sp. nov., isolated from seleniferous soil.</title>
        <authorList>
            <person name="Zhang S."/>
            <person name="Li K."/>
            <person name="Peng J."/>
            <person name="Zhao Q."/>
            <person name="Wang H."/>
            <person name="Guo Y."/>
        </authorList>
    </citation>
    <scope>NUCLEOTIDE SEQUENCE [LARGE SCALE GENOMIC DNA]</scope>
    <source>
        <strain evidence="8 9">R39</strain>
    </source>
</reference>
<accession>A0ABY9M4B9</accession>
<dbReference type="Proteomes" id="UP001234798">
    <property type="component" value="Chromosome"/>
</dbReference>
<dbReference type="PANTHER" id="PTHR30619:SF1">
    <property type="entry name" value="RECOMBINATION PROTEIN 2"/>
    <property type="match status" value="1"/>
</dbReference>
<feature type="transmembrane region" description="Helical" evidence="6">
    <location>
        <begin position="41"/>
        <end position="63"/>
    </location>
</feature>
<evidence type="ECO:0000313" key="9">
    <source>
        <dbReference type="Proteomes" id="UP001234798"/>
    </source>
</evidence>
<evidence type="ECO:0000313" key="8">
    <source>
        <dbReference type="EMBL" id="WMD21468.1"/>
    </source>
</evidence>
<dbReference type="EMBL" id="CP132976">
    <property type="protein sequence ID" value="WMD21468.1"/>
    <property type="molecule type" value="Genomic_DNA"/>
</dbReference>
<dbReference type="SMART" id="SM00849">
    <property type="entry name" value="Lactamase_B"/>
    <property type="match status" value="1"/>
</dbReference>
<dbReference type="NCBIfam" id="TIGR00361">
    <property type="entry name" value="ComEC_Rec2"/>
    <property type="match status" value="1"/>
</dbReference>